<evidence type="ECO:0000313" key="3">
    <source>
        <dbReference type="Proteomes" id="UP000554144"/>
    </source>
</evidence>
<feature type="transmembrane region" description="Helical" evidence="1">
    <location>
        <begin position="20"/>
        <end position="40"/>
    </location>
</feature>
<gene>
    <name evidence="2" type="ORF">H0A62_14395</name>
</gene>
<feature type="transmembrane region" description="Helical" evidence="1">
    <location>
        <begin position="78"/>
        <end position="100"/>
    </location>
</feature>
<keyword evidence="1" id="KW-0472">Membrane</keyword>
<dbReference type="AlphaFoldDB" id="A0A853H3H4"/>
<dbReference type="OrthoDB" id="465094at2"/>
<keyword evidence="3" id="KW-1185">Reference proteome</keyword>
<dbReference type="Gene3D" id="1.10.287.70">
    <property type="match status" value="1"/>
</dbReference>
<keyword evidence="2" id="KW-0813">Transport</keyword>
<sequence length="116" mass="12753">MYESKDKPLLNSRDFTYRILSHVGLALLVVGFTLSIGVLGHLLLEPVEWHDAVLNTALILSGIGPYIVPASVMGKLFFSLYSILVGLVFVATLGLVLAPLAHRIIHKFHLDESDED</sequence>
<protein>
    <submittedName>
        <fullName evidence="2">Two pore domain potassium channel family protein</fullName>
    </submittedName>
</protein>
<comment type="caution">
    <text evidence="2">The sequence shown here is derived from an EMBL/GenBank/DDBJ whole genome shotgun (WGS) entry which is preliminary data.</text>
</comment>
<keyword evidence="2" id="KW-0406">Ion transport</keyword>
<evidence type="ECO:0000256" key="1">
    <source>
        <dbReference type="SAM" id="Phobius"/>
    </source>
</evidence>
<dbReference type="Proteomes" id="UP000554144">
    <property type="component" value="Unassembled WGS sequence"/>
</dbReference>
<dbReference type="GO" id="GO:0034220">
    <property type="term" value="P:monoatomic ion transmembrane transport"/>
    <property type="evidence" value="ECO:0007669"/>
    <property type="project" value="UniProtKB-KW"/>
</dbReference>
<proteinExistence type="predicted"/>
<accession>A0A853H3H4</accession>
<name>A0A853H3H4_9BURK</name>
<feature type="transmembrane region" description="Helical" evidence="1">
    <location>
        <begin position="52"/>
        <end position="72"/>
    </location>
</feature>
<organism evidence="2 3">
    <name type="scientific">Pollutimonas harenae</name>
    <dbReference type="NCBI Taxonomy" id="657015"/>
    <lineage>
        <taxon>Bacteria</taxon>
        <taxon>Pseudomonadati</taxon>
        <taxon>Pseudomonadota</taxon>
        <taxon>Betaproteobacteria</taxon>
        <taxon>Burkholderiales</taxon>
        <taxon>Alcaligenaceae</taxon>
        <taxon>Pollutimonas</taxon>
    </lineage>
</organism>
<dbReference type="RefSeq" id="WP_130039927.1">
    <property type="nucleotide sequence ID" value="NZ_JACCEV010000004.1"/>
</dbReference>
<keyword evidence="1" id="KW-0812">Transmembrane</keyword>
<keyword evidence="1" id="KW-1133">Transmembrane helix</keyword>
<dbReference type="EMBL" id="JACCEV010000004">
    <property type="protein sequence ID" value="NYT86792.1"/>
    <property type="molecule type" value="Genomic_DNA"/>
</dbReference>
<reference evidence="2 3" key="1">
    <citation type="submission" date="2020-07" db="EMBL/GenBank/DDBJ databases">
        <title>Taxonomic revisions and descriptions of new bacterial species based on genomic comparisons in the high-G+C-content subgroup of the family Alcaligenaceae.</title>
        <authorList>
            <person name="Szabo A."/>
            <person name="Felfoldi T."/>
        </authorList>
    </citation>
    <scope>NUCLEOTIDE SEQUENCE [LARGE SCALE GENOMIC DNA]</scope>
    <source>
        <strain evidence="2 3">DSM 25667</strain>
    </source>
</reference>
<evidence type="ECO:0000313" key="2">
    <source>
        <dbReference type="EMBL" id="NYT86792.1"/>
    </source>
</evidence>
<keyword evidence="2" id="KW-0407">Ion channel</keyword>